<reference evidence="2" key="1">
    <citation type="submission" date="2023-01" db="EMBL/GenBank/DDBJ databases">
        <title>The diversity of Class Acidimicrobiia in South China Sea sediment environments and the proposal of Iamia marina sp. nov., a novel species of the genus Iamia.</title>
        <authorList>
            <person name="He Y."/>
            <person name="Tian X."/>
        </authorList>
    </citation>
    <scope>NUCLEOTIDE SEQUENCE</scope>
    <source>
        <strain evidence="2">DSM 19957</strain>
    </source>
</reference>
<dbReference type="Proteomes" id="UP001216390">
    <property type="component" value="Chromosome"/>
</dbReference>
<keyword evidence="3" id="KW-1185">Reference proteome</keyword>
<gene>
    <name evidence="2" type="ORF">PO878_05570</name>
</gene>
<proteinExistence type="predicted"/>
<sequence>MTTSYKVETEPGDLSPPLVSEDAAHDWAASNRRGDAYRIHVTEDGEPVGEPQEFDPRPT</sequence>
<evidence type="ECO:0000313" key="2">
    <source>
        <dbReference type="EMBL" id="WCO68193.1"/>
    </source>
</evidence>
<accession>A0AAE9YBR4</accession>
<evidence type="ECO:0000313" key="3">
    <source>
        <dbReference type="Proteomes" id="UP001216390"/>
    </source>
</evidence>
<dbReference type="AlphaFoldDB" id="A0AAE9YBR4"/>
<evidence type="ECO:0000256" key="1">
    <source>
        <dbReference type="SAM" id="MobiDB-lite"/>
    </source>
</evidence>
<dbReference type="EMBL" id="CP116942">
    <property type="protein sequence ID" value="WCO68193.1"/>
    <property type="molecule type" value="Genomic_DNA"/>
</dbReference>
<dbReference type="RefSeq" id="WP_272737710.1">
    <property type="nucleotide sequence ID" value="NZ_CP116942.1"/>
</dbReference>
<feature type="region of interest" description="Disordered" evidence="1">
    <location>
        <begin position="1"/>
        <end position="23"/>
    </location>
</feature>
<dbReference type="KEGG" id="ima:PO878_05570"/>
<organism evidence="2 3">
    <name type="scientific">Iamia majanohamensis</name>
    <dbReference type="NCBI Taxonomy" id="467976"/>
    <lineage>
        <taxon>Bacteria</taxon>
        <taxon>Bacillati</taxon>
        <taxon>Actinomycetota</taxon>
        <taxon>Acidimicrobiia</taxon>
        <taxon>Acidimicrobiales</taxon>
        <taxon>Iamiaceae</taxon>
        <taxon>Iamia</taxon>
    </lineage>
</organism>
<name>A0AAE9YBR4_9ACTN</name>
<protein>
    <submittedName>
        <fullName evidence="2">Uncharacterized protein</fullName>
    </submittedName>
</protein>